<dbReference type="GO" id="GO:0005506">
    <property type="term" value="F:iron ion binding"/>
    <property type="evidence" value="ECO:0007669"/>
    <property type="project" value="InterPro"/>
</dbReference>
<evidence type="ECO:0000256" key="10">
    <source>
        <dbReference type="ARBA" id="ARBA00023136"/>
    </source>
</evidence>
<comment type="similarity">
    <text evidence="2">Belongs to the cytochrome P450 family.</text>
</comment>
<evidence type="ECO:0000313" key="13">
    <source>
        <dbReference type="Proteomes" id="UP001515500"/>
    </source>
</evidence>
<sequence length="649" mass="72916">MSVQTLMLSVRILMTEFPRLVSRVESGWKGVRRSLRPKSRLGGQGFAGSLGIKADTITKNKNKLKGVSPGLIFVRVDSELRRWVESVRSDPVVSGQTITVSSEDAIPAAEEACKEAPRKWRNFSYHWSTQARHPSAPKLSSLGASMAAALALAALLPFLLYLLLKPIHSFLWRPYRLHLHFQAQRVRGPPRRPPSGNASDIRALIASAQSSPIPSFHHDIVSRVAPHYHAWSAAYGRIFVFWFGSRPRAGHRRSSVLRAVLMDSSGDFEKTGFNPVSRQLFGEGLVGLKGPKWVQHRRIVSPAFHMERVKCWVPTIAACTLKMLEKWVKNGENSYEFEVDVHKDFHNFTADVISQVAFGSSYDDGKQIFQWQEELMLLVSVSIRSLYIPALRFVPTKRNRRRWSLSRKINESLENLIQVRGRECENSQNLLGLMLSANKNEGEEQIGIKEIIDECKTFYFAGKETTANLLTWVILLLAMHQDWQSKTREEVICVCGSENLPNAEDLSKLKLLGIVLKETLRLYPPAVALNKLTSRNVKLGKLNVPAGTQIYIPTIAIHRDADTWGADANDFNPSRFSKANAHYTGLFFPFGQGPIICVGQNLALVEAKVAVAMILQKFKFSVSPSYVHAPMLLLTLQPQFGAQVLFKRI</sequence>
<dbReference type="PRINTS" id="PR00385">
    <property type="entry name" value="P450"/>
</dbReference>
<evidence type="ECO:0000256" key="2">
    <source>
        <dbReference type="ARBA" id="ARBA00010617"/>
    </source>
</evidence>
<organism evidence="13 14">
    <name type="scientific">Dioscorea cayennensis subsp. rotundata</name>
    <name type="common">White Guinea yam</name>
    <name type="synonym">Dioscorea rotundata</name>
    <dbReference type="NCBI Taxonomy" id="55577"/>
    <lineage>
        <taxon>Eukaryota</taxon>
        <taxon>Viridiplantae</taxon>
        <taxon>Streptophyta</taxon>
        <taxon>Embryophyta</taxon>
        <taxon>Tracheophyta</taxon>
        <taxon>Spermatophyta</taxon>
        <taxon>Magnoliopsida</taxon>
        <taxon>Liliopsida</taxon>
        <taxon>Dioscoreales</taxon>
        <taxon>Dioscoreaceae</taxon>
        <taxon>Dioscorea</taxon>
    </lineage>
</organism>
<evidence type="ECO:0000256" key="7">
    <source>
        <dbReference type="ARBA" id="ARBA00023002"/>
    </source>
</evidence>
<keyword evidence="8 11" id="KW-0408">Iron</keyword>
<name>A0AB40BPH7_DIOCR</name>
<dbReference type="InterPro" id="IPR050665">
    <property type="entry name" value="Cytochrome_P450_Monooxygen"/>
</dbReference>
<dbReference type="InterPro" id="IPR002401">
    <property type="entry name" value="Cyt_P450_E_grp-I"/>
</dbReference>
<protein>
    <submittedName>
        <fullName evidence="14">LOW QUALITY PROTEIN: cytochrome P450 734A1-like</fullName>
    </submittedName>
</protein>
<dbReference type="SUPFAM" id="SSF48264">
    <property type="entry name" value="Cytochrome P450"/>
    <property type="match status" value="1"/>
</dbReference>
<dbReference type="RefSeq" id="XP_039128878.1">
    <property type="nucleotide sequence ID" value="XM_039272944.1"/>
</dbReference>
<evidence type="ECO:0000256" key="6">
    <source>
        <dbReference type="ARBA" id="ARBA00022989"/>
    </source>
</evidence>
<evidence type="ECO:0000256" key="3">
    <source>
        <dbReference type="ARBA" id="ARBA00022617"/>
    </source>
</evidence>
<dbReference type="AlphaFoldDB" id="A0AB40BPH7"/>
<comment type="subcellular location">
    <subcellularLocation>
        <location evidence="1">Membrane</location>
    </subcellularLocation>
</comment>
<dbReference type="Gene3D" id="1.10.630.10">
    <property type="entry name" value="Cytochrome P450"/>
    <property type="match status" value="1"/>
</dbReference>
<evidence type="ECO:0000256" key="9">
    <source>
        <dbReference type="ARBA" id="ARBA00023033"/>
    </source>
</evidence>
<dbReference type="Proteomes" id="UP001515500">
    <property type="component" value="Chromosome 7"/>
</dbReference>
<dbReference type="InterPro" id="IPR036396">
    <property type="entry name" value="Cyt_P450_sf"/>
</dbReference>
<evidence type="ECO:0000256" key="11">
    <source>
        <dbReference type="PIRSR" id="PIRSR602401-1"/>
    </source>
</evidence>
<dbReference type="GeneID" id="120265008"/>
<keyword evidence="13" id="KW-1185">Reference proteome</keyword>
<gene>
    <name evidence="14" type="primary">LOC120265008</name>
</gene>
<dbReference type="InterPro" id="IPR001128">
    <property type="entry name" value="Cyt_P450"/>
</dbReference>
<dbReference type="GO" id="GO:0006629">
    <property type="term" value="P:lipid metabolic process"/>
    <property type="evidence" value="ECO:0007669"/>
    <property type="project" value="UniProtKB-ARBA"/>
</dbReference>
<keyword evidence="4 12" id="KW-0812">Transmembrane</keyword>
<evidence type="ECO:0000256" key="12">
    <source>
        <dbReference type="SAM" id="Phobius"/>
    </source>
</evidence>
<comment type="cofactor">
    <cofactor evidence="11">
        <name>heme</name>
        <dbReference type="ChEBI" id="CHEBI:30413"/>
    </cofactor>
</comment>
<evidence type="ECO:0000256" key="5">
    <source>
        <dbReference type="ARBA" id="ARBA00022723"/>
    </source>
</evidence>
<keyword evidence="5 11" id="KW-0479">Metal-binding</keyword>
<dbReference type="GO" id="GO:0020037">
    <property type="term" value="F:heme binding"/>
    <property type="evidence" value="ECO:0007669"/>
    <property type="project" value="InterPro"/>
</dbReference>
<keyword evidence="6 12" id="KW-1133">Transmembrane helix</keyword>
<dbReference type="GO" id="GO:0016020">
    <property type="term" value="C:membrane"/>
    <property type="evidence" value="ECO:0007669"/>
    <property type="project" value="UniProtKB-SubCell"/>
</dbReference>
<feature type="binding site" description="axial binding residue" evidence="11">
    <location>
        <position position="597"/>
    </location>
    <ligand>
        <name>heme</name>
        <dbReference type="ChEBI" id="CHEBI:30413"/>
    </ligand>
    <ligandPart>
        <name>Fe</name>
        <dbReference type="ChEBI" id="CHEBI:18248"/>
    </ligandPart>
</feature>
<evidence type="ECO:0000256" key="4">
    <source>
        <dbReference type="ARBA" id="ARBA00022692"/>
    </source>
</evidence>
<evidence type="ECO:0000256" key="1">
    <source>
        <dbReference type="ARBA" id="ARBA00004370"/>
    </source>
</evidence>
<dbReference type="PANTHER" id="PTHR24282:SF211">
    <property type="entry name" value="CYTOCHROME P450-RELATED"/>
    <property type="match status" value="1"/>
</dbReference>
<dbReference type="GO" id="GO:0004497">
    <property type="term" value="F:monooxygenase activity"/>
    <property type="evidence" value="ECO:0007669"/>
    <property type="project" value="UniProtKB-KW"/>
</dbReference>
<proteinExistence type="inferred from homology"/>
<dbReference type="GO" id="GO:0016705">
    <property type="term" value="F:oxidoreductase activity, acting on paired donors, with incorporation or reduction of molecular oxygen"/>
    <property type="evidence" value="ECO:0007669"/>
    <property type="project" value="InterPro"/>
</dbReference>
<evidence type="ECO:0000313" key="14">
    <source>
        <dbReference type="RefSeq" id="XP_039128878.1"/>
    </source>
</evidence>
<keyword evidence="9" id="KW-0503">Monooxygenase</keyword>
<dbReference type="PRINTS" id="PR00463">
    <property type="entry name" value="EP450I"/>
</dbReference>
<reference evidence="14" key="1">
    <citation type="submission" date="2025-08" db="UniProtKB">
        <authorList>
            <consortium name="RefSeq"/>
        </authorList>
    </citation>
    <scope>IDENTIFICATION</scope>
</reference>
<keyword evidence="7" id="KW-0560">Oxidoreductase</keyword>
<keyword evidence="3 11" id="KW-0349">Heme</keyword>
<dbReference type="PANTHER" id="PTHR24282">
    <property type="entry name" value="CYTOCHROME P450 FAMILY MEMBER"/>
    <property type="match status" value="1"/>
</dbReference>
<evidence type="ECO:0000256" key="8">
    <source>
        <dbReference type="ARBA" id="ARBA00023004"/>
    </source>
</evidence>
<accession>A0AB40BPH7</accession>
<keyword evidence="10 12" id="KW-0472">Membrane</keyword>
<dbReference type="Pfam" id="PF00067">
    <property type="entry name" value="p450"/>
    <property type="match status" value="1"/>
</dbReference>
<feature type="transmembrane region" description="Helical" evidence="12">
    <location>
        <begin position="142"/>
        <end position="164"/>
    </location>
</feature>